<dbReference type="Proteomes" id="UP001174315">
    <property type="component" value="Unassembled WGS sequence"/>
</dbReference>
<dbReference type="EMBL" id="JAUKNN010000079">
    <property type="protein sequence ID" value="MDN8671633.1"/>
    <property type="molecule type" value="Genomic_DNA"/>
</dbReference>
<keyword evidence="1" id="KW-0969">Cilium</keyword>
<proteinExistence type="predicted"/>
<reference evidence="1" key="1">
    <citation type="submission" date="2023-07" db="EMBL/GenBank/DDBJ databases">
        <title>Stenotrophomonas isolates from soil.</title>
        <authorList>
            <person name="Sharma V."/>
            <person name="Zur-Pinska J."/>
            <person name="Hay A.G."/>
        </authorList>
    </citation>
    <scope>NUCLEOTIDE SEQUENCE</scope>
    <source>
        <strain evidence="1">C2</strain>
    </source>
</reference>
<gene>
    <name evidence="1" type="ORF">Q0S36_19990</name>
</gene>
<keyword evidence="1" id="KW-0282">Flagellum</keyword>
<name>A0ABT8QI68_9GAMM</name>
<organism evidence="1 2">
    <name type="scientific">Stenotrophomonas indicatrix</name>
    <dbReference type="NCBI Taxonomy" id="2045451"/>
    <lineage>
        <taxon>Bacteria</taxon>
        <taxon>Pseudomonadati</taxon>
        <taxon>Pseudomonadota</taxon>
        <taxon>Gammaproteobacteria</taxon>
        <taxon>Lysobacterales</taxon>
        <taxon>Lysobacteraceae</taxon>
        <taxon>Stenotrophomonas</taxon>
    </lineage>
</organism>
<comment type="caution">
    <text evidence="1">The sequence shown here is derived from an EMBL/GenBank/DDBJ whole genome shotgun (WGS) entry which is preliminary data.</text>
</comment>
<evidence type="ECO:0000313" key="2">
    <source>
        <dbReference type="Proteomes" id="UP001174315"/>
    </source>
</evidence>
<sequence>MKIKRFVAADMRSAMNLVRKEHGPDAVILSNRRIEEGIEIVAAANYDESAVQRALEASRRDVAPPPAPKPRSAADAVIAAV</sequence>
<accession>A0ABT8QI68</accession>
<keyword evidence="1" id="KW-0966">Cell projection</keyword>
<protein>
    <submittedName>
        <fullName evidence="1">Flagellar biosynthesis protein FlhF</fullName>
    </submittedName>
</protein>
<keyword evidence="2" id="KW-1185">Reference proteome</keyword>
<evidence type="ECO:0000313" key="1">
    <source>
        <dbReference type="EMBL" id="MDN8671633.1"/>
    </source>
</evidence>
<feature type="non-terminal residue" evidence="1">
    <location>
        <position position="81"/>
    </location>
</feature>